<dbReference type="GO" id="GO:0016787">
    <property type="term" value="F:hydrolase activity"/>
    <property type="evidence" value="ECO:0007669"/>
    <property type="project" value="UniProtKB-KW"/>
</dbReference>
<evidence type="ECO:0000313" key="1">
    <source>
        <dbReference type="EMBL" id="MET1754448.1"/>
    </source>
</evidence>
<dbReference type="NCBIfam" id="TIGR01549">
    <property type="entry name" value="HAD-SF-IA-v1"/>
    <property type="match status" value="1"/>
</dbReference>
<dbReference type="InterPro" id="IPR036412">
    <property type="entry name" value="HAD-like_sf"/>
</dbReference>
<dbReference type="InterPro" id="IPR023214">
    <property type="entry name" value="HAD_sf"/>
</dbReference>
<dbReference type="SFLD" id="SFLDG01129">
    <property type="entry name" value="C1.5:_HAD__Beta-PGM__Phosphata"/>
    <property type="match status" value="1"/>
</dbReference>
<keyword evidence="1" id="KW-0378">Hydrolase</keyword>
<dbReference type="InterPro" id="IPR023198">
    <property type="entry name" value="PGP-like_dom2"/>
</dbReference>
<name>A0ABV2CXX0_9SPHN</name>
<dbReference type="EC" id="3.-.-.-" evidence="1"/>
<accession>A0ABV2CXX0</accession>
<dbReference type="Gene3D" id="3.40.50.1000">
    <property type="entry name" value="HAD superfamily/HAD-like"/>
    <property type="match status" value="1"/>
</dbReference>
<comment type="caution">
    <text evidence="1">The sequence shown here is derived from an EMBL/GenBank/DDBJ whole genome shotgun (WGS) entry which is preliminary data.</text>
</comment>
<dbReference type="InterPro" id="IPR006439">
    <property type="entry name" value="HAD-SF_hydro_IA"/>
</dbReference>
<sequence length="221" mass="23637">MPIRAVFFDIDGTLVDSNDYHVSAWKEAFASEGFHFDRAAIHSQIGKGGDMLIPSLLPDADEALRTRLQQMHGEIFKGQFLERVKPFPQARELLARTGEAGKRVLLASSAHEGELEHYQDLLDARELVAASTSADDVEHTKPAPDIFAAALKKVAPLGPDEVIVVGDTPYDIEAASQCGIAAIGLLSGGFPEEALRKSGAIAVYEDVAALLGDFGGSPLGR</sequence>
<keyword evidence="2" id="KW-1185">Reference proteome</keyword>
<dbReference type="SFLD" id="SFLDS00003">
    <property type="entry name" value="Haloacid_Dehalogenase"/>
    <property type="match status" value="1"/>
</dbReference>
<dbReference type="EMBL" id="JBEWLY010000007">
    <property type="protein sequence ID" value="MET1754448.1"/>
    <property type="molecule type" value="Genomic_DNA"/>
</dbReference>
<dbReference type="Gene3D" id="1.10.150.240">
    <property type="entry name" value="Putative phosphatase, domain 2"/>
    <property type="match status" value="1"/>
</dbReference>
<dbReference type="RefSeq" id="WP_353982849.1">
    <property type="nucleotide sequence ID" value="NZ_JBEWLY010000007.1"/>
</dbReference>
<proteinExistence type="predicted"/>
<reference evidence="1 2" key="1">
    <citation type="submission" date="2024-07" db="EMBL/GenBank/DDBJ databases">
        <title>Novosphingobium kalidii RD2P27.</title>
        <authorList>
            <person name="Sun J.-Q."/>
        </authorList>
    </citation>
    <scope>NUCLEOTIDE SEQUENCE [LARGE SCALE GENOMIC DNA]</scope>
    <source>
        <strain evidence="1 2">RD2P27</strain>
    </source>
</reference>
<dbReference type="InterPro" id="IPR050155">
    <property type="entry name" value="HAD-like_hydrolase_sf"/>
</dbReference>
<dbReference type="Proteomes" id="UP001548713">
    <property type="component" value="Unassembled WGS sequence"/>
</dbReference>
<organism evidence="1 2">
    <name type="scientific">Novosphingobium kalidii</name>
    <dbReference type="NCBI Taxonomy" id="3230299"/>
    <lineage>
        <taxon>Bacteria</taxon>
        <taxon>Pseudomonadati</taxon>
        <taxon>Pseudomonadota</taxon>
        <taxon>Alphaproteobacteria</taxon>
        <taxon>Sphingomonadales</taxon>
        <taxon>Sphingomonadaceae</taxon>
        <taxon>Novosphingobium</taxon>
    </lineage>
</organism>
<dbReference type="NCBIfam" id="TIGR01509">
    <property type="entry name" value="HAD-SF-IA-v3"/>
    <property type="match status" value="1"/>
</dbReference>
<dbReference type="SUPFAM" id="SSF56784">
    <property type="entry name" value="HAD-like"/>
    <property type="match status" value="1"/>
</dbReference>
<protein>
    <submittedName>
        <fullName evidence="1">HAD family hydrolase</fullName>
        <ecNumber evidence="1">3.-.-.-</ecNumber>
    </submittedName>
</protein>
<dbReference type="SFLD" id="SFLDG01135">
    <property type="entry name" value="C1.5.6:_HAD__Beta-PGM__Phospha"/>
    <property type="match status" value="1"/>
</dbReference>
<dbReference type="PANTHER" id="PTHR43434:SF16">
    <property type="entry name" value="BLL8046 PROTEIN"/>
    <property type="match status" value="1"/>
</dbReference>
<dbReference type="PANTHER" id="PTHR43434">
    <property type="entry name" value="PHOSPHOGLYCOLATE PHOSPHATASE"/>
    <property type="match status" value="1"/>
</dbReference>
<gene>
    <name evidence="1" type="ORF">ABVV53_03050</name>
</gene>
<evidence type="ECO:0000313" key="2">
    <source>
        <dbReference type="Proteomes" id="UP001548713"/>
    </source>
</evidence>
<dbReference type="Pfam" id="PF00702">
    <property type="entry name" value="Hydrolase"/>
    <property type="match status" value="1"/>
</dbReference>